<dbReference type="HOGENOM" id="CLU_019796_1_3_11"/>
<keyword evidence="3" id="KW-0520">NAD</keyword>
<evidence type="ECO:0000256" key="4">
    <source>
        <dbReference type="RuleBase" id="RU003719"/>
    </source>
</evidence>
<dbReference type="InterPro" id="IPR006139">
    <property type="entry name" value="D-isomer_2_OHA_DH_cat_dom"/>
</dbReference>
<dbReference type="Pfam" id="PF00389">
    <property type="entry name" value="2-Hacid_dh"/>
    <property type="match status" value="1"/>
</dbReference>
<evidence type="ECO:0000259" key="5">
    <source>
        <dbReference type="Pfam" id="PF00389"/>
    </source>
</evidence>
<name>F4H0M2_CELFA</name>
<dbReference type="InterPro" id="IPR029753">
    <property type="entry name" value="D-isomer_DH_CS"/>
</dbReference>
<dbReference type="InterPro" id="IPR036291">
    <property type="entry name" value="NAD(P)-bd_dom_sf"/>
</dbReference>
<feature type="domain" description="D-isomer specific 2-hydroxyacid dehydrogenase NAD-binding" evidence="6">
    <location>
        <begin position="135"/>
        <end position="298"/>
    </location>
</feature>
<reference evidence="7 8" key="1">
    <citation type="submission" date="2011-04" db="EMBL/GenBank/DDBJ databases">
        <title>Complete sequence of Cellulomonas fimi ATCC 484.</title>
        <authorList>
            <consortium name="US DOE Joint Genome Institute"/>
            <person name="Lucas S."/>
            <person name="Han J."/>
            <person name="Lapidus A."/>
            <person name="Cheng J.-F."/>
            <person name="Goodwin L."/>
            <person name="Pitluck S."/>
            <person name="Peters L."/>
            <person name="Chertkov O."/>
            <person name="Detter J.C."/>
            <person name="Han C."/>
            <person name="Tapia R."/>
            <person name="Land M."/>
            <person name="Hauser L."/>
            <person name="Kyrpides N."/>
            <person name="Ivanova N."/>
            <person name="Ovchinnikova G."/>
            <person name="Pagani I."/>
            <person name="Mead D."/>
            <person name="Brumm P."/>
            <person name="Woyke T."/>
        </authorList>
    </citation>
    <scope>NUCLEOTIDE SEQUENCE [LARGE SCALE GENOMIC DNA]</scope>
    <source>
        <strain evidence="8">ATCC 484 / DSM 20113 / JCM 1341 / NBRC 15513 / NCIMB 8980 / NCTC 7547</strain>
    </source>
</reference>
<dbReference type="PANTHER" id="PTHR10996">
    <property type="entry name" value="2-HYDROXYACID DEHYDROGENASE-RELATED"/>
    <property type="match status" value="1"/>
</dbReference>
<evidence type="ECO:0000256" key="3">
    <source>
        <dbReference type="ARBA" id="ARBA00023027"/>
    </source>
</evidence>
<keyword evidence="8" id="KW-1185">Reference proteome</keyword>
<accession>F4H0M2</accession>
<dbReference type="GO" id="GO:0051287">
    <property type="term" value="F:NAD binding"/>
    <property type="evidence" value="ECO:0007669"/>
    <property type="project" value="InterPro"/>
</dbReference>
<dbReference type="STRING" id="590998.Celf_0857"/>
<dbReference type="RefSeq" id="WP_013770024.1">
    <property type="nucleotide sequence ID" value="NC_015514.1"/>
</dbReference>
<dbReference type="GO" id="GO:0016618">
    <property type="term" value="F:hydroxypyruvate reductase [NAD(P)H] activity"/>
    <property type="evidence" value="ECO:0007669"/>
    <property type="project" value="TreeGrafter"/>
</dbReference>
<dbReference type="EMBL" id="CP002666">
    <property type="protein sequence ID" value="AEE44995.1"/>
    <property type="molecule type" value="Genomic_DNA"/>
</dbReference>
<dbReference type="Gene3D" id="3.40.50.720">
    <property type="entry name" value="NAD(P)-binding Rossmann-like Domain"/>
    <property type="match status" value="2"/>
</dbReference>
<dbReference type="Pfam" id="PF02826">
    <property type="entry name" value="2-Hacid_dh_C"/>
    <property type="match status" value="1"/>
</dbReference>
<evidence type="ECO:0000259" key="6">
    <source>
        <dbReference type="Pfam" id="PF02826"/>
    </source>
</evidence>
<dbReference type="KEGG" id="cfi:Celf_0857"/>
<gene>
    <name evidence="7" type="ordered locus">Celf_0857</name>
</gene>
<dbReference type="PANTHER" id="PTHR10996:SF178">
    <property type="entry name" value="2-HYDROXYACID DEHYDROGENASE YGL185C-RELATED"/>
    <property type="match status" value="1"/>
</dbReference>
<sequence>MAQPHRPEALLVMDPGTFALQFPAPARERLQHLARTGRPLCVSELDSAPARRRIAEAEVLLTSWGAPTLTPERVAAAPRLRAVLHCAGSVRGLVSDAVWERDLLVTSAADANARPVAEFTLAAIIFAGKRAPFLAATARTRRDDWSFGELGDLSNRGRTVGIVGFSRIGRRVVELLRVLETAAVLVADPVADPADIAAAGAEHVSLDELLRRSDVVSLHAPALPATHHLLGAAQLALLRDGATLVNTARGSLVDTAALETECAAGRLDAVLDVTDPEPLPPTSVLHDLPNVMLTPHVAGSLGSETQRMSDQALDELERYVHGLPPIAPVTRARLEVLA</sequence>
<evidence type="ECO:0000256" key="1">
    <source>
        <dbReference type="ARBA" id="ARBA00005854"/>
    </source>
</evidence>
<evidence type="ECO:0000256" key="2">
    <source>
        <dbReference type="ARBA" id="ARBA00023002"/>
    </source>
</evidence>
<dbReference type="GO" id="GO:0005829">
    <property type="term" value="C:cytosol"/>
    <property type="evidence" value="ECO:0007669"/>
    <property type="project" value="TreeGrafter"/>
</dbReference>
<organism evidence="7 8">
    <name type="scientific">Cellulomonas fimi (strain ATCC 484 / DSM 20113 / JCM 1341 / CCUG 24087 / LMG 16345 / NBRC 15513 / NCIMB 8980 / NCTC 7547 / NRS-133)</name>
    <dbReference type="NCBI Taxonomy" id="590998"/>
    <lineage>
        <taxon>Bacteria</taxon>
        <taxon>Bacillati</taxon>
        <taxon>Actinomycetota</taxon>
        <taxon>Actinomycetes</taxon>
        <taxon>Micrococcales</taxon>
        <taxon>Cellulomonadaceae</taxon>
        <taxon>Cellulomonas</taxon>
    </lineage>
</organism>
<dbReference type="AlphaFoldDB" id="F4H0M2"/>
<comment type="similarity">
    <text evidence="1 4">Belongs to the D-isomer specific 2-hydroxyacid dehydrogenase family.</text>
</comment>
<dbReference type="PROSITE" id="PS00670">
    <property type="entry name" value="D_2_HYDROXYACID_DH_2"/>
    <property type="match status" value="1"/>
</dbReference>
<protein>
    <submittedName>
        <fullName evidence="7">D-isomer specific 2-hydroxyacid dehydrogenase NAD-binding protein</fullName>
    </submittedName>
</protein>
<keyword evidence="2 4" id="KW-0560">Oxidoreductase</keyword>
<proteinExistence type="inferred from homology"/>
<dbReference type="Proteomes" id="UP000008460">
    <property type="component" value="Chromosome"/>
</dbReference>
<evidence type="ECO:0000313" key="8">
    <source>
        <dbReference type="Proteomes" id="UP000008460"/>
    </source>
</evidence>
<dbReference type="SUPFAM" id="SSF52283">
    <property type="entry name" value="Formate/glycerate dehydrogenase catalytic domain-like"/>
    <property type="match status" value="1"/>
</dbReference>
<evidence type="ECO:0000313" key="7">
    <source>
        <dbReference type="EMBL" id="AEE44995.1"/>
    </source>
</evidence>
<dbReference type="InterPro" id="IPR006140">
    <property type="entry name" value="D-isomer_DH_NAD-bd"/>
</dbReference>
<dbReference type="CDD" id="cd12167">
    <property type="entry name" value="2-Hacid_dh_8"/>
    <property type="match status" value="1"/>
</dbReference>
<dbReference type="GO" id="GO:0030267">
    <property type="term" value="F:glyoxylate reductase (NADPH) activity"/>
    <property type="evidence" value="ECO:0007669"/>
    <property type="project" value="TreeGrafter"/>
</dbReference>
<dbReference type="InterPro" id="IPR050223">
    <property type="entry name" value="D-isomer_2-hydroxyacid_DH"/>
</dbReference>
<dbReference type="eggNOG" id="COG0111">
    <property type="taxonomic scope" value="Bacteria"/>
</dbReference>
<dbReference type="SUPFAM" id="SSF51735">
    <property type="entry name" value="NAD(P)-binding Rossmann-fold domains"/>
    <property type="match status" value="1"/>
</dbReference>
<feature type="domain" description="D-isomer specific 2-hydroxyacid dehydrogenase catalytic" evidence="5">
    <location>
        <begin position="41"/>
        <end position="329"/>
    </location>
</feature>